<dbReference type="InterPro" id="IPR003615">
    <property type="entry name" value="HNH_nuc"/>
</dbReference>
<organism evidence="3 4">
    <name type="scientific">Aspergillus sydowii CBS 593.65</name>
    <dbReference type="NCBI Taxonomy" id="1036612"/>
    <lineage>
        <taxon>Eukaryota</taxon>
        <taxon>Fungi</taxon>
        <taxon>Dikarya</taxon>
        <taxon>Ascomycota</taxon>
        <taxon>Pezizomycotina</taxon>
        <taxon>Eurotiomycetes</taxon>
        <taxon>Eurotiomycetidae</taxon>
        <taxon>Eurotiales</taxon>
        <taxon>Aspergillaceae</taxon>
        <taxon>Aspergillus</taxon>
        <taxon>Aspergillus subgen. Nidulantes</taxon>
    </lineage>
</organism>
<evidence type="ECO:0000313" key="4">
    <source>
        <dbReference type="Proteomes" id="UP000184356"/>
    </source>
</evidence>
<evidence type="ECO:0000313" key="3">
    <source>
        <dbReference type="EMBL" id="OJJ62848.1"/>
    </source>
</evidence>
<dbReference type="VEuPathDB" id="FungiDB:ASPSYDRAFT_28464"/>
<proteinExistence type="predicted"/>
<dbReference type="RefSeq" id="XP_040706654.1">
    <property type="nucleotide sequence ID" value="XM_040844525.1"/>
</dbReference>
<dbReference type="AlphaFoldDB" id="A0A1L9TU18"/>
<dbReference type="Pfam" id="PF13391">
    <property type="entry name" value="HNH_2"/>
    <property type="match status" value="1"/>
</dbReference>
<dbReference type="Proteomes" id="UP000184356">
    <property type="component" value="Unassembled WGS sequence"/>
</dbReference>
<feature type="domain" description="DUF7881" evidence="2">
    <location>
        <begin position="14"/>
        <end position="92"/>
    </location>
</feature>
<protein>
    <submittedName>
        <fullName evidence="3">Uncharacterized protein</fullName>
    </submittedName>
</protein>
<accession>A0A1L9TU18</accession>
<reference evidence="4" key="1">
    <citation type="journal article" date="2017" name="Genome Biol.">
        <title>Comparative genomics reveals high biological diversity and specific adaptations in the industrially and medically important fungal genus Aspergillus.</title>
        <authorList>
            <person name="de Vries R.P."/>
            <person name="Riley R."/>
            <person name="Wiebenga A."/>
            <person name="Aguilar-Osorio G."/>
            <person name="Amillis S."/>
            <person name="Uchima C.A."/>
            <person name="Anderluh G."/>
            <person name="Asadollahi M."/>
            <person name="Askin M."/>
            <person name="Barry K."/>
            <person name="Battaglia E."/>
            <person name="Bayram O."/>
            <person name="Benocci T."/>
            <person name="Braus-Stromeyer S.A."/>
            <person name="Caldana C."/>
            <person name="Canovas D."/>
            <person name="Cerqueira G.C."/>
            <person name="Chen F."/>
            <person name="Chen W."/>
            <person name="Choi C."/>
            <person name="Clum A."/>
            <person name="Dos Santos R.A."/>
            <person name="Damasio A.R."/>
            <person name="Diallinas G."/>
            <person name="Emri T."/>
            <person name="Fekete E."/>
            <person name="Flipphi M."/>
            <person name="Freyberg S."/>
            <person name="Gallo A."/>
            <person name="Gournas C."/>
            <person name="Habgood R."/>
            <person name="Hainaut M."/>
            <person name="Harispe M.L."/>
            <person name="Henrissat B."/>
            <person name="Hilden K.S."/>
            <person name="Hope R."/>
            <person name="Hossain A."/>
            <person name="Karabika E."/>
            <person name="Karaffa L."/>
            <person name="Karanyi Z."/>
            <person name="Krasevec N."/>
            <person name="Kuo A."/>
            <person name="Kusch H."/>
            <person name="LaButti K."/>
            <person name="Lagendijk E.L."/>
            <person name="Lapidus A."/>
            <person name="Levasseur A."/>
            <person name="Lindquist E."/>
            <person name="Lipzen A."/>
            <person name="Logrieco A.F."/>
            <person name="MacCabe A."/>
            <person name="Maekelae M.R."/>
            <person name="Malavazi I."/>
            <person name="Melin P."/>
            <person name="Meyer V."/>
            <person name="Mielnichuk N."/>
            <person name="Miskei M."/>
            <person name="Molnar A.P."/>
            <person name="Mule G."/>
            <person name="Ngan C.Y."/>
            <person name="Orejas M."/>
            <person name="Orosz E."/>
            <person name="Ouedraogo J.P."/>
            <person name="Overkamp K.M."/>
            <person name="Park H.-S."/>
            <person name="Perrone G."/>
            <person name="Piumi F."/>
            <person name="Punt P.J."/>
            <person name="Ram A.F."/>
            <person name="Ramon A."/>
            <person name="Rauscher S."/>
            <person name="Record E."/>
            <person name="Riano-Pachon D.M."/>
            <person name="Robert V."/>
            <person name="Roehrig J."/>
            <person name="Ruller R."/>
            <person name="Salamov A."/>
            <person name="Salih N.S."/>
            <person name="Samson R.A."/>
            <person name="Sandor E."/>
            <person name="Sanguinetti M."/>
            <person name="Schuetze T."/>
            <person name="Sepcic K."/>
            <person name="Shelest E."/>
            <person name="Sherlock G."/>
            <person name="Sophianopoulou V."/>
            <person name="Squina F.M."/>
            <person name="Sun H."/>
            <person name="Susca A."/>
            <person name="Todd R.B."/>
            <person name="Tsang A."/>
            <person name="Unkles S.E."/>
            <person name="van de Wiele N."/>
            <person name="van Rossen-Uffink D."/>
            <person name="Oliveira J.V."/>
            <person name="Vesth T.C."/>
            <person name="Visser J."/>
            <person name="Yu J.-H."/>
            <person name="Zhou M."/>
            <person name="Andersen M.R."/>
            <person name="Archer D.B."/>
            <person name="Baker S.E."/>
            <person name="Benoit I."/>
            <person name="Brakhage A.A."/>
            <person name="Braus G.H."/>
            <person name="Fischer R."/>
            <person name="Frisvad J.C."/>
            <person name="Goldman G.H."/>
            <person name="Houbraken J."/>
            <person name="Oakley B."/>
            <person name="Pocsi I."/>
            <person name="Scazzocchio C."/>
            <person name="Seiboth B."/>
            <person name="vanKuyk P.A."/>
            <person name="Wortman J."/>
            <person name="Dyer P.S."/>
            <person name="Grigoriev I.V."/>
        </authorList>
    </citation>
    <scope>NUCLEOTIDE SEQUENCE [LARGE SCALE GENOMIC DNA]</scope>
    <source>
        <strain evidence="4">CBS 593.65</strain>
    </source>
</reference>
<evidence type="ECO:0000259" key="2">
    <source>
        <dbReference type="Pfam" id="PF25324"/>
    </source>
</evidence>
<evidence type="ECO:0000259" key="1">
    <source>
        <dbReference type="Pfam" id="PF13391"/>
    </source>
</evidence>
<dbReference type="STRING" id="1036612.A0A1L9TU18"/>
<dbReference type="GeneID" id="63760598"/>
<dbReference type="OrthoDB" id="2142759at2759"/>
<dbReference type="Pfam" id="PF25324">
    <property type="entry name" value="DUF7881"/>
    <property type="match status" value="1"/>
</dbReference>
<sequence>MPTPWEVPHTHEVRNTHIFSGDGSYLGGIWLNSPPNISNAEFHNMCEQFIIFPSSRYSWHLHRLGPDNDVQELVPRDLADIRQGHYVIMGNVSQTIHVALTTEPVVRRLPTHQPSTRQMRRNQRHFRDSLFQRDGSKCAITGRQASGGNPRLALTAAHIFPLAQHQTWVDNNYEHWITDRSAANDIGPNKMFSAQNGLTLFADVDIMFVNFVFAINPDQGYRVIVFGEDRSGLGGRVLDRSARMGDPNHRISDDCLRLHYHQAVIKHMRGVAEPPLDTYYDDLDDMGMIMEREDAAEVLEIEFGNRLGAYIEVS</sequence>
<dbReference type="EMBL" id="KV878583">
    <property type="protein sequence ID" value="OJJ62848.1"/>
    <property type="molecule type" value="Genomic_DNA"/>
</dbReference>
<feature type="domain" description="HNH nuclease" evidence="1">
    <location>
        <begin position="138"/>
        <end position="216"/>
    </location>
</feature>
<gene>
    <name evidence="3" type="ORF">ASPSYDRAFT_28464</name>
</gene>
<keyword evidence="4" id="KW-1185">Reference proteome</keyword>
<dbReference type="InterPro" id="IPR057203">
    <property type="entry name" value="DUF7881"/>
</dbReference>
<name>A0A1L9TU18_9EURO</name>